<dbReference type="GO" id="GO:0003712">
    <property type="term" value="F:transcription coregulator activity"/>
    <property type="evidence" value="ECO:0007669"/>
    <property type="project" value="InterPro"/>
</dbReference>
<dbReference type="EMBL" id="CAMXCT020003549">
    <property type="protein sequence ID" value="CAL1158391.1"/>
    <property type="molecule type" value="Genomic_DNA"/>
</dbReference>
<keyword evidence="6" id="KW-0010">Activator</keyword>
<dbReference type="OrthoDB" id="432381at2759"/>
<keyword evidence="5" id="KW-0805">Transcription regulation</keyword>
<dbReference type="GO" id="GO:0005829">
    <property type="term" value="C:cytosol"/>
    <property type="evidence" value="ECO:0007669"/>
    <property type="project" value="TreeGrafter"/>
</dbReference>
<keyword evidence="8" id="KW-0539">Nucleus</keyword>
<feature type="signal peptide" evidence="12">
    <location>
        <begin position="1"/>
        <end position="19"/>
    </location>
</feature>
<evidence type="ECO:0000256" key="1">
    <source>
        <dbReference type="ARBA" id="ARBA00004123"/>
    </source>
</evidence>
<evidence type="ECO:0000259" key="13">
    <source>
        <dbReference type="Pfam" id="PF01156"/>
    </source>
</evidence>
<dbReference type="EMBL" id="CAMXCT010003549">
    <property type="protein sequence ID" value="CAI4005016.1"/>
    <property type="molecule type" value="Genomic_DNA"/>
</dbReference>
<gene>
    <name evidence="14" type="ORF">C1SCF055_LOCUS30773</name>
</gene>
<comment type="subcellular location">
    <subcellularLocation>
        <location evidence="1">Nucleus</location>
    </subcellularLocation>
</comment>
<dbReference type="Pfam" id="PF01156">
    <property type="entry name" value="IU_nuc_hydro"/>
    <property type="match status" value="1"/>
</dbReference>
<evidence type="ECO:0000256" key="6">
    <source>
        <dbReference type="ARBA" id="ARBA00023159"/>
    </source>
</evidence>
<dbReference type="GO" id="GO:0008477">
    <property type="term" value="F:purine nucleosidase activity"/>
    <property type="evidence" value="ECO:0007669"/>
    <property type="project" value="TreeGrafter"/>
</dbReference>
<name>A0A9P1D871_9DINO</name>
<feature type="region of interest" description="Disordered" evidence="11">
    <location>
        <begin position="386"/>
        <end position="407"/>
    </location>
</feature>
<comment type="similarity">
    <text evidence="3">Belongs to the IUNH family.</text>
</comment>
<evidence type="ECO:0000256" key="9">
    <source>
        <dbReference type="ARBA" id="ARBA00023295"/>
    </source>
</evidence>
<reference evidence="15" key="2">
    <citation type="submission" date="2024-04" db="EMBL/GenBank/DDBJ databases">
        <authorList>
            <person name="Chen Y."/>
            <person name="Shah S."/>
            <person name="Dougan E. K."/>
            <person name="Thang M."/>
            <person name="Chan C."/>
        </authorList>
    </citation>
    <scope>NUCLEOTIDE SEQUENCE [LARGE SCALE GENOMIC DNA]</scope>
</reference>
<keyword evidence="10" id="KW-0175">Coiled coil</keyword>
<dbReference type="InterPro" id="IPR001910">
    <property type="entry name" value="Inosine/uridine_hydrolase_dom"/>
</dbReference>
<dbReference type="Pfam" id="PF05669">
    <property type="entry name" value="Med31"/>
    <property type="match status" value="1"/>
</dbReference>
<evidence type="ECO:0000256" key="3">
    <source>
        <dbReference type="ARBA" id="ARBA00009176"/>
    </source>
</evidence>
<proteinExistence type="inferred from homology"/>
<dbReference type="Proteomes" id="UP001152797">
    <property type="component" value="Unassembled WGS sequence"/>
</dbReference>
<keyword evidence="7" id="KW-0804">Transcription</keyword>
<keyword evidence="12" id="KW-0732">Signal</keyword>
<dbReference type="GO" id="GO:0016592">
    <property type="term" value="C:mediator complex"/>
    <property type="evidence" value="ECO:0007669"/>
    <property type="project" value="InterPro"/>
</dbReference>
<accession>A0A9P1D871</accession>
<evidence type="ECO:0000313" key="14">
    <source>
        <dbReference type="EMBL" id="CAI4005016.1"/>
    </source>
</evidence>
<feature type="non-terminal residue" evidence="14">
    <location>
        <position position="1"/>
    </location>
</feature>
<keyword evidence="4 16" id="KW-0378">Hydrolase</keyword>
<dbReference type="InterPro" id="IPR036452">
    <property type="entry name" value="Ribo_hydro-like"/>
</dbReference>
<evidence type="ECO:0000256" key="12">
    <source>
        <dbReference type="SAM" id="SignalP"/>
    </source>
</evidence>
<comment type="caution">
    <text evidence="14">The sequence shown here is derived from an EMBL/GenBank/DDBJ whole genome shotgun (WGS) entry which is preliminary data.</text>
</comment>
<dbReference type="PANTHER" id="PTHR12304:SF4">
    <property type="entry name" value="URIDINE NUCLEOSIDASE"/>
    <property type="match status" value="1"/>
</dbReference>
<dbReference type="GO" id="GO:0006152">
    <property type="term" value="P:purine nucleoside catabolic process"/>
    <property type="evidence" value="ECO:0007669"/>
    <property type="project" value="TreeGrafter"/>
</dbReference>
<dbReference type="PANTHER" id="PTHR12304">
    <property type="entry name" value="INOSINE-URIDINE PREFERRING NUCLEOSIDE HYDROLASE"/>
    <property type="match status" value="1"/>
</dbReference>
<evidence type="ECO:0000256" key="4">
    <source>
        <dbReference type="ARBA" id="ARBA00022801"/>
    </source>
</evidence>
<dbReference type="Gene3D" id="1.10.10.1340">
    <property type="entry name" value="Mediator of RNA polymerase II, submodule Med31 (Soh1)"/>
    <property type="match status" value="1"/>
</dbReference>
<feature type="coiled-coil region" evidence="10">
    <location>
        <begin position="445"/>
        <end position="479"/>
    </location>
</feature>
<keyword evidence="9" id="KW-0326">Glycosidase</keyword>
<evidence type="ECO:0000256" key="10">
    <source>
        <dbReference type="SAM" id="Coils"/>
    </source>
</evidence>
<evidence type="ECO:0000313" key="16">
    <source>
        <dbReference type="EMBL" id="CAL4792328.1"/>
    </source>
</evidence>
<dbReference type="Gene3D" id="3.90.245.10">
    <property type="entry name" value="Ribonucleoside hydrolase-like"/>
    <property type="match status" value="1"/>
</dbReference>
<evidence type="ECO:0000256" key="7">
    <source>
        <dbReference type="ARBA" id="ARBA00023163"/>
    </source>
</evidence>
<dbReference type="AlphaFoldDB" id="A0A9P1D871"/>
<evidence type="ECO:0000256" key="5">
    <source>
        <dbReference type="ARBA" id="ARBA00023015"/>
    </source>
</evidence>
<evidence type="ECO:0000313" key="17">
    <source>
        <dbReference type="Proteomes" id="UP001152797"/>
    </source>
</evidence>
<evidence type="ECO:0000256" key="11">
    <source>
        <dbReference type="SAM" id="MobiDB-lite"/>
    </source>
</evidence>
<organism evidence="14">
    <name type="scientific">Cladocopium goreaui</name>
    <dbReference type="NCBI Taxonomy" id="2562237"/>
    <lineage>
        <taxon>Eukaryota</taxon>
        <taxon>Sar</taxon>
        <taxon>Alveolata</taxon>
        <taxon>Dinophyceae</taxon>
        <taxon>Suessiales</taxon>
        <taxon>Symbiodiniaceae</taxon>
        <taxon>Cladocopium</taxon>
    </lineage>
</organism>
<feature type="domain" description="Inosine/uridine-preferring nucleoside hydrolase" evidence="13">
    <location>
        <begin position="43"/>
        <end position="352"/>
    </location>
</feature>
<dbReference type="GO" id="GO:0006355">
    <property type="term" value="P:regulation of DNA-templated transcription"/>
    <property type="evidence" value="ECO:0007669"/>
    <property type="project" value="InterPro"/>
</dbReference>
<sequence length="615" mass="68125">MSDGHSLVTQLHLVSQVLAVAVSAQHLRGGRSSCQEQGQPRRIMIDTDPGVDDALAILLALASPDSLCVEGLSIALGNGKDIRSLGSNAKLLLRLANASVPVSLGEVPSEGDPSEGAVVSRKGMKPQLVHGADHLGNVGKLYGKCDADYQHFHPLPAPEFMYDLCSRFPGEMTVVCIGSLHNLAKCLESHPDLPKLVREVVVMGGAYGERRGNRTPCAEANFFDGPEAAQAVLTADFPKIVLAGLDITHQTDMRVLRQACVESPAPLSQFVWDLCENFMNVYHDWGETLAPAHDTVPIMYLLRPDLFEGQEVRVEVETQGCLTRGMSIADWKGQWGKAANCVVLRRILDPDAYTQSFVDAIGRLPRRVCGSLQRCCEPATSFQRESRGSAKALQNPEESCGAPAPKPPVDGFARGLVESQKRFQRLLRRLPAEVNWSDEQFHSALRELQKEEEQLLPEVQRLTKDVQALQREAETQLCELTGELLGAGFAEPETARPVAADPPKSSGSCVRLQDLAQDRSRRFAEELEFVQCLANPSYVQWLATEGFFREPGFQRFLEYLTYWRRPQYVRYIVYPQCLAVLDLLLRPAVRLRLQRADVISILAEQLQHAWGQADE</sequence>
<dbReference type="InterPro" id="IPR038089">
    <property type="entry name" value="Med31_sf"/>
</dbReference>
<dbReference type="SUPFAM" id="SSF53590">
    <property type="entry name" value="Nucleoside hydrolase"/>
    <property type="match status" value="1"/>
</dbReference>
<dbReference type="InterPro" id="IPR008831">
    <property type="entry name" value="Mediator_Med31"/>
</dbReference>
<feature type="chain" id="PRO_5043271174" evidence="12">
    <location>
        <begin position="20"/>
        <end position="615"/>
    </location>
</feature>
<comment type="similarity">
    <text evidence="2">Belongs to the Mediator complex subunit 31 family.</text>
</comment>
<dbReference type="EMBL" id="CAMXCT030003549">
    <property type="protein sequence ID" value="CAL4792328.1"/>
    <property type="molecule type" value="Genomic_DNA"/>
</dbReference>
<reference evidence="14" key="1">
    <citation type="submission" date="2022-10" db="EMBL/GenBank/DDBJ databases">
        <authorList>
            <person name="Chen Y."/>
            <person name="Dougan E. K."/>
            <person name="Chan C."/>
            <person name="Rhodes N."/>
            <person name="Thang M."/>
        </authorList>
    </citation>
    <scope>NUCLEOTIDE SEQUENCE</scope>
</reference>
<keyword evidence="17" id="KW-1185">Reference proteome</keyword>
<dbReference type="InterPro" id="IPR023186">
    <property type="entry name" value="IUNH"/>
</dbReference>
<protein>
    <submittedName>
        <fullName evidence="16">Pyrimidine-specific ribonucleoside hydrolase RihA (Cytidine/uridine-specific hydrolase)</fullName>
    </submittedName>
</protein>
<evidence type="ECO:0000256" key="2">
    <source>
        <dbReference type="ARBA" id="ARBA00006378"/>
    </source>
</evidence>
<evidence type="ECO:0000256" key="8">
    <source>
        <dbReference type="ARBA" id="ARBA00023242"/>
    </source>
</evidence>
<evidence type="ECO:0000313" key="15">
    <source>
        <dbReference type="EMBL" id="CAL1158391.1"/>
    </source>
</evidence>